<dbReference type="InterPro" id="IPR036736">
    <property type="entry name" value="ACP-like_sf"/>
</dbReference>
<protein>
    <submittedName>
        <fullName evidence="2">Acyl carrier protein</fullName>
    </submittedName>
</protein>
<name>A0A926NWZ9_9HYPH</name>
<dbReference type="Pfam" id="PF00550">
    <property type="entry name" value="PP-binding"/>
    <property type="match status" value="1"/>
</dbReference>
<comment type="caution">
    <text evidence="2">The sequence shown here is derived from an EMBL/GenBank/DDBJ whole genome shotgun (WGS) entry which is preliminary data.</text>
</comment>
<gene>
    <name evidence="2" type="ORF">HK439_05160</name>
</gene>
<evidence type="ECO:0000313" key="3">
    <source>
        <dbReference type="Proteomes" id="UP000598467"/>
    </source>
</evidence>
<dbReference type="PROSITE" id="PS50075">
    <property type="entry name" value="CARRIER"/>
    <property type="match status" value="1"/>
</dbReference>
<dbReference type="Gene3D" id="1.10.1200.10">
    <property type="entry name" value="ACP-like"/>
    <property type="match status" value="1"/>
</dbReference>
<feature type="domain" description="Carrier" evidence="1">
    <location>
        <begin position="1"/>
        <end position="80"/>
    </location>
</feature>
<sequence>MTREEIEAVLGAELHQIAPDIEIDDIDRQEDLRDEFDIDSMDFQNLVGALSKRLGIPMPEADYGEMGSFDAMLDYLTAHAG</sequence>
<accession>A0A926NWZ9</accession>
<proteinExistence type="predicted"/>
<reference evidence="2" key="1">
    <citation type="submission" date="2020-05" db="EMBL/GenBank/DDBJ databases">
        <title>Identification of trans-AT polyketide cluster in two marine bacteria, producers of a novel glutaramide-containing polyketide sesbanimide D and analogs.</title>
        <authorList>
            <person name="Kacar D."/>
            <person name="Rodriguez P."/>
            <person name="Canedo L."/>
            <person name="Gonzalez E."/>
            <person name="Galan B."/>
            <person name="De La Calle F."/>
            <person name="Garcia J.L."/>
        </authorList>
    </citation>
    <scope>NUCLEOTIDE SEQUENCE</scope>
    <source>
        <strain evidence="2">PHM038</strain>
    </source>
</reference>
<dbReference type="InterPro" id="IPR009081">
    <property type="entry name" value="PP-bd_ACP"/>
</dbReference>
<dbReference type="RefSeq" id="WP_190290318.1">
    <property type="nucleotide sequence ID" value="NZ_JABFCZ010000005.1"/>
</dbReference>
<evidence type="ECO:0000259" key="1">
    <source>
        <dbReference type="PROSITE" id="PS50075"/>
    </source>
</evidence>
<dbReference type="EMBL" id="JABFCZ010000005">
    <property type="protein sequence ID" value="MBD1545640.1"/>
    <property type="molecule type" value="Genomic_DNA"/>
</dbReference>
<dbReference type="AlphaFoldDB" id="A0A926NWZ9"/>
<evidence type="ECO:0000313" key="2">
    <source>
        <dbReference type="EMBL" id="MBD1545640.1"/>
    </source>
</evidence>
<dbReference type="SUPFAM" id="SSF47336">
    <property type="entry name" value="ACP-like"/>
    <property type="match status" value="1"/>
</dbReference>
<organism evidence="2 3">
    <name type="scientific">Roseibium aggregatum</name>
    <dbReference type="NCBI Taxonomy" id="187304"/>
    <lineage>
        <taxon>Bacteria</taxon>
        <taxon>Pseudomonadati</taxon>
        <taxon>Pseudomonadota</taxon>
        <taxon>Alphaproteobacteria</taxon>
        <taxon>Hyphomicrobiales</taxon>
        <taxon>Stappiaceae</taxon>
        <taxon>Roseibium</taxon>
    </lineage>
</organism>
<dbReference type="Proteomes" id="UP000598467">
    <property type="component" value="Unassembled WGS sequence"/>
</dbReference>